<dbReference type="Proteomes" id="UP001203761">
    <property type="component" value="Unassembled WGS sequence"/>
</dbReference>
<keyword evidence="1" id="KW-0472">Membrane</keyword>
<comment type="caution">
    <text evidence="2">The sequence shown here is derived from an EMBL/GenBank/DDBJ whole genome shotgun (WGS) entry which is preliminary data.</text>
</comment>
<evidence type="ECO:0008006" key="4">
    <source>
        <dbReference type="Google" id="ProtNLM"/>
    </source>
</evidence>
<dbReference type="EMBL" id="JAKNCJ010000001">
    <property type="protein sequence ID" value="MCL6421950.1"/>
    <property type="molecule type" value="Genomic_DNA"/>
</dbReference>
<name>A0ABT0QWA9_9MICO</name>
<feature type="transmembrane region" description="Helical" evidence="1">
    <location>
        <begin position="20"/>
        <end position="40"/>
    </location>
</feature>
<dbReference type="RefSeq" id="WP_249736107.1">
    <property type="nucleotide sequence ID" value="NZ_JAKNCJ010000001.1"/>
</dbReference>
<keyword evidence="1" id="KW-1133">Transmembrane helix</keyword>
<reference evidence="2" key="1">
    <citation type="submission" date="2022-02" db="EMBL/GenBank/DDBJ databases">
        <authorList>
            <person name="Lee M."/>
            <person name="Kim S.-J."/>
            <person name="Jung M.-Y."/>
        </authorList>
    </citation>
    <scope>NUCLEOTIDE SEQUENCE</scope>
    <source>
        <strain evidence="2">JHP9</strain>
    </source>
</reference>
<gene>
    <name evidence="2" type="ORF">Bequi_00875</name>
</gene>
<keyword evidence="3" id="KW-1185">Reference proteome</keyword>
<organism evidence="2 3">
    <name type="scientific">Brachybacterium equifaecis</name>
    <dbReference type="NCBI Taxonomy" id="2910770"/>
    <lineage>
        <taxon>Bacteria</taxon>
        <taxon>Bacillati</taxon>
        <taxon>Actinomycetota</taxon>
        <taxon>Actinomycetes</taxon>
        <taxon>Micrococcales</taxon>
        <taxon>Dermabacteraceae</taxon>
        <taxon>Brachybacterium</taxon>
    </lineage>
</organism>
<accession>A0ABT0QWA9</accession>
<evidence type="ECO:0000313" key="2">
    <source>
        <dbReference type="EMBL" id="MCL6421950.1"/>
    </source>
</evidence>
<keyword evidence="1" id="KW-0812">Transmembrane</keyword>
<feature type="transmembrane region" description="Helical" evidence="1">
    <location>
        <begin position="46"/>
        <end position="68"/>
    </location>
</feature>
<evidence type="ECO:0000313" key="3">
    <source>
        <dbReference type="Proteomes" id="UP001203761"/>
    </source>
</evidence>
<evidence type="ECO:0000256" key="1">
    <source>
        <dbReference type="SAM" id="Phobius"/>
    </source>
</evidence>
<proteinExistence type="predicted"/>
<protein>
    <recommendedName>
        <fullName evidence="4">PH domain-containing protein</fullName>
    </recommendedName>
</protein>
<sequence length="195" mass="21183">MSTAQRGRPDAPSYTGRTLIGAVGWTRIGIAAVLAFAAAVCGALQLIQMPFVIAVIVFTVGFAVAAWMRMSTRFVVDERGLTVLLGGFWKRPTWPVEDFRTVQLRTIPAELVGVSTGGYGWRAGKAMSAADGTIEPLPGRKPFTTTSAQELYRLLVTRPGTMVEIIGREGWNYLISPEDPRETAAAVDQAIRARR</sequence>